<dbReference type="Gene3D" id="3.30.450.20">
    <property type="entry name" value="PAS domain"/>
    <property type="match status" value="1"/>
</dbReference>
<organism evidence="1 2">
    <name type="scientific">Jilunia laotingensis</name>
    <dbReference type="NCBI Taxonomy" id="2763675"/>
    <lineage>
        <taxon>Bacteria</taxon>
        <taxon>Pseudomonadati</taxon>
        <taxon>Bacteroidota</taxon>
        <taxon>Bacteroidia</taxon>
        <taxon>Bacteroidales</taxon>
        <taxon>Bacteroidaceae</taxon>
        <taxon>Jilunia</taxon>
    </lineage>
</organism>
<dbReference type="Proteomes" id="UP000651085">
    <property type="component" value="Unassembled WGS sequence"/>
</dbReference>
<comment type="caution">
    <text evidence="1">The sequence shown here is derived from an EMBL/GenBank/DDBJ whole genome shotgun (WGS) entry which is preliminary data.</text>
</comment>
<accession>A0A926F9H0</accession>
<dbReference type="AlphaFoldDB" id="A0A926F9H0"/>
<sequence length="132" mass="15709">MEKQIWSFEQFFHTISNYAKVGYARYNLSTQKGYAIQQWYENMGETKMIDLKYIIGKYDNVHPDDRKKLLDYYRTIDKNSLNAFQTEVRVLRPGTTDNWNLICKNIIATSNFLYSYRQGTFVASINKLPYQC</sequence>
<name>A0A926F9H0_9BACT</name>
<proteinExistence type="predicted"/>
<dbReference type="EMBL" id="JACRTF010000001">
    <property type="protein sequence ID" value="MBC8594532.1"/>
    <property type="molecule type" value="Genomic_DNA"/>
</dbReference>
<reference evidence="1" key="1">
    <citation type="submission" date="2020-08" db="EMBL/GenBank/DDBJ databases">
        <title>Genome public.</title>
        <authorList>
            <person name="Liu C."/>
            <person name="Sun Q."/>
        </authorList>
    </citation>
    <scope>NUCLEOTIDE SEQUENCE</scope>
    <source>
        <strain evidence="1">N12</strain>
    </source>
</reference>
<keyword evidence="2" id="KW-1185">Reference proteome</keyword>
<protein>
    <submittedName>
        <fullName evidence="1">Uncharacterized protein</fullName>
    </submittedName>
</protein>
<evidence type="ECO:0000313" key="1">
    <source>
        <dbReference type="EMBL" id="MBC8594532.1"/>
    </source>
</evidence>
<dbReference type="RefSeq" id="WP_262435623.1">
    <property type="nucleotide sequence ID" value="NZ_JACRTF010000001.1"/>
</dbReference>
<evidence type="ECO:0000313" key="2">
    <source>
        <dbReference type="Proteomes" id="UP000651085"/>
    </source>
</evidence>
<gene>
    <name evidence="1" type="ORF">H8744_15060</name>
</gene>